<dbReference type="PIRSF" id="PIRSF006060">
    <property type="entry name" value="AA_transporter"/>
    <property type="match status" value="1"/>
</dbReference>
<dbReference type="AlphaFoldDB" id="A0A139AMZ9"/>
<comment type="subcellular location">
    <subcellularLocation>
        <location evidence="1">Membrane</location>
        <topology evidence="1">Multi-pass membrane protein</topology>
    </subcellularLocation>
</comment>
<feature type="transmembrane region" description="Helical" evidence="6">
    <location>
        <begin position="179"/>
        <end position="199"/>
    </location>
</feature>
<keyword evidence="2" id="KW-0813">Transport</keyword>
<feature type="transmembrane region" description="Helical" evidence="6">
    <location>
        <begin position="458"/>
        <end position="479"/>
    </location>
</feature>
<feature type="transmembrane region" description="Helical" evidence="6">
    <location>
        <begin position="430"/>
        <end position="452"/>
    </location>
</feature>
<keyword evidence="5 6" id="KW-0472">Membrane</keyword>
<dbReference type="Proteomes" id="UP000070544">
    <property type="component" value="Unassembled WGS sequence"/>
</dbReference>
<feature type="transmembrane region" description="Helical" evidence="6">
    <location>
        <begin position="388"/>
        <end position="410"/>
    </location>
</feature>
<feature type="transmembrane region" description="Helical" evidence="6">
    <location>
        <begin position="219"/>
        <end position="237"/>
    </location>
</feature>
<feature type="transmembrane region" description="Helical" evidence="6">
    <location>
        <begin position="103"/>
        <end position="127"/>
    </location>
</feature>
<name>A0A139AMZ9_GONPJ</name>
<feature type="transmembrane region" description="Helical" evidence="6">
    <location>
        <begin position="24"/>
        <end position="49"/>
    </location>
</feature>
<accession>A0A139AMZ9</accession>
<dbReference type="OMA" id="MSIGWIC"/>
<evidence type="ECO:0000313" key="8">
    <source>
        <dbReference type="Proteomes" id="UP000070544"/>
    </source>
</evidence>
<evidence type="ECO:0000256" key="2">
    <source>
        <dbReference type="ARBA" id="ARBA00022448"/>
    </source>
</evidence>
<dbReference type="GO" id="GO:0022857">
    <property type="term" value="F:transmembrane transporter activity"/>
    <property type="evidence" value="ECO:0007669"/>
    <property type="project" value="InterPro"/>
</dbReference>
<evidence type="ECO:0000313" key="7">
    <source>
        <dbReference type="EMBL" id="KXS18150.1"/>
    </source>
</evidence>
<dbReference type="OrthoDB" id="10054429at2759"/>
<keyword evidence="4 6" id="KW-1133">Transmembrane helix</keyword>
<feature type="transmembrane region" description="Helical" evidence="6">
    <location>
        <begin position="364"/>
        <end position="382"/>
    </location>
</feature>
<evidence type="ECO:0000256" key="5">
    <source>
        <dbReference type="ARBA" id="ARBA00023136"/>
    </source>
</evidence>
<keyword evidence="3 6" id="KW-0812">Transmembrane</keyword>
<evidence type="ECO:0000256" key="1">
    <source>
        <dbReference type="ARBA" id="ARBA00004141"/>
    </source>
</evidence>
<gene>
    <name evidence="7" type="ORF">M427DRAFT_490149</name>
</gene>
<dbReference type="STRING" id="1344416.A0A139AMZ9"/>
<organism evidence="7 8">
    <name type="scientific">Gonapodya prolifera (strain JEL478)</name>
    <name type="common">Monoblepharis prolifera</name>
    <dbReference type="NCBI Taxonomy" id="1344416"/>
    <lineage>
        <taxon>Eukaryota</taxon>
        <taxon>Fungi</taxon>
        <taxon>Fungi incertae sedis</taxon>
        <taxon>Chytridiomycota</taxon>
        <taxon>Chytridiomycota incertae sedis</taxon>
        <taxon>Monoblepharidomycetes</taxon>
        <taxon>Monoblepharidales</taxon>
        <taxon>Gonapodyaceae</taxon>
        <taxon>Gonapodya</taxon>
    </lineage>
</organism>
<feature type="transmembrane region" description="Helical" evidence="6">
    <location>
        <begin position="147"/>
        <end position="167"/>
    </location>
</feature>
<dbReference type="InterPro" id="IPR002293">
    <property type="entry name" value="AA/rel_permease1"/>
</dbReference>
<feature type="transmembrane region" description="Helical" evidence="6">
    <location>
        <begin position="258"/>
        <end position="280"/>
    </location>
</feature>
<evidence type="ECO:0000256" key="3">
    <source>
        <dbReference type="ARBA" id="ARBA00022692"/>
    </source>
</evidence>
<protein>
    <submittedName>
        <fullName evidence="7">Amino acid transporter</fullName>
    </submittedName>
</protein>
<feature type="transmembrane region" description="Helical" evidence="6">
    <location>
        <begin position="306"/>
        <end position="329"/>
    </location>
</feature>
<dbReference type="PANTHER" id="PTHR45649">
    <property type="entry name" value="AMINO-ACID PERMEASE BAT1"/>
    <property type="match status" value="1"/>
</dbReference>
<dbReference type="Pfam" id="PF13520">
    <property type="entry name" value="AA_permease_2"/>
    <property type="match status" value="1"/>
</dbReference>
<proteinExistence type="predicted"/>
<sequence>MASQDELRLAKLGYRQEFKRGFKFIHNFGVSFTIVSVVIGVNTLLSYALVAGGSAGAVLGWISVSFLTMCVAYSLTEICSAMPTAGGLYYWSAKLGGDSWGPFLSWYTAWIGVIGGISGFISVAYSISQFTWSLVLVWSPDTGVTLAKIAAVAEVSLLIAGILNCIHDQVLARVVEVSVWVHVLGTFFIGISVLVKAPTLQPASFVFQQFENLTGQDNMGFAVLLGLLFPSWTFLGFDASAHISEETVDSHIHAARGISSSVTISAVIGLFLTLAVLFSIQDVDAILTAPYPQAITQLYMDAAGPVWTSVYIAIILVCSWCCVVCSVTANSRVVYAWARDGGFGSAASKYLYYAHPSNKLPIRAVWLVVFAAMTLALIGFGSNVALSAFSSVATIGLMVSYMIPILSKAVVAKIPSNQDVAINLGKLSPFVNWVSILWVVALSVLFCLPSSYPVTGTNLNYAPVLMVFYTALITIAWFLSARNWFRGPVSQFSEEDLAALEGTDKKESP</sequence>
<dbReference type="EMBL" id="KQ965743">
    <property type="protein sequence ID" value="KXS18150.1"/>
    <property type="molecule type" value="Genomic_DNA"/>
</dbReference>
<dbReference type="GO" id="GO:0016020">
    <property type="term" value="C:membrane"/>
    <property type="evidence" value="ECO:0007669"/>
    <property type="project" value="UniProtKB-SubCell"/>
</dbReference>
<keyword evidence="8" id="KW-1185">Reference proteome</keyword>
<feature type="transmembrane region" description="Helical" evidence="6">
    <location>
        <begin position="61"/>
        <end position="91"/>
    </location>
</feature>
<reference evidence="7 8" key="1">
    <citation type="journal article" date="2015" name="Genome Biol. Evol.">
        <title>Phylogenomic analyses indicate that early fungi evolved digesting cell walls of algal ancestors of land plants.</title>
        <authorList>
            <person name="Chang Y."/>
            <person name="Wang S."/>
            <person name="Sekimoto S."/>
            <person name="Aerts A.L."/>
            <person name="Choi C."/>
            <person name="Clum A."/>
            <person name="LaButti K.M."/>
            <person name="Lindquist E.A."/>
            <person name="Yee Ngan C."/>
            <person name="Ohm R.A."/>
            <person name="Salamov A.A."/>
            <person name="Grigoriev I.V."/>
            <person name="Spatafora J.W."/>
            <person name="Berbee M.L."/>
        </authorList>
    </citation>
    <scope>NUCLEOTIDE SEQUENCE [LARGE SCALE GENOMIC DNA]</scope>
    <source>
        <strain evidence="7 8">JEL478</strain>
    </source>
</reference>
<evidence type="ECO:0000256" key="6">
    <source>
        <dbReference type="SAM" id="Phobius"/>
    </source>
</evidence>
<dbReference type="Gene3D" id="1.20.1740.10">
    <property type="entry name" value="Amino acid/polyamine transporter I"/>
    <property type="match status" value="1"/>
</dbReference>
<evidence type="ECO:0000256" key="4">
    <source>
        <dbReference type="ARBA" id="ARBA00022989"/>
    </source>
</evidence>
<dbReference type="PANTHER" id="PTHR45649:SF26">
    <property type="entry name" value="OS04G0435100 PROTEIN"/>
    <property type="match status" value="1"/>
</dbReference>